<sequence>MPKIGKRRKDVIPDDIIDVKQDELMKNKSKEDHAKLAGISFGPSHLVLRLKF</sequence>
<comment type="caution">
    <text evidence="1">The sequence shown here is derived from an EMBL/GenBank/DDBJ whole genome shotgun (WGS) entry which is preliminary data.</text>
</comment>
<proteinExistence type="predicted"/>
<keyword evidence="2" id="KW-1185">Reference proteome</keyword>
<protein>
    <submittedName>
        <fullName evidence="1">Uncharacterized protein</fullName>
    </submittedName>
</protein>
<accession>A0A7J7NF55</accession>
<evidence type="ECO:0000313" key="1">
    <source>
        <dbReference type="EMBL" id="KAF6165630.1"/>
    </source>
</evidence>
<evidence type="ECO:0000313" key="2">
    <source>
        <dbReference type="Proteomes" id="UP000541444"/>
    </source>
</evidence>
<dbReference type="AlphaFoldDB" id="A0A7J7NF55"/>
<dbReference type="EMBL" id="JACGCM010000832">
    <property type="protein sequence ID" value="KAF6165630.1"/>
    <property type="molecule type" value="Genomic_DNA"/>
</dbReference>
<name>A0A7J7NF55_9MAGN</name>
<gene>
    <name evidence="1" type="ORF">GIB67_020016</name>
</gene>
<organism evidence="1 2">
    <name type="scientific">Kingdonia uniflora</name>
    <dbReference type="NCBI Taxonomy" id="39325"/>
    <lineage>
        <taxon>Eukaryota</taxon>
        <taxon>Viridiplantae</taxon>
        <taxon>Streptophyta</taxon>
        <taxon>Embryophyta</taxon>
        <taxon>Tracheophyta</taxon>
        <taxon>Spermatophyta</taxon>
        <taxon>Magnoliopsida</taxon>
        <taxon>Ranunculales</taxon>
        <taxon>Circaeasteraceae</taxon>
        <taxon>Kingdonia</taxon>
    </lineage>
</organism>
<dbReference type="Proteomes" id="UP000541444">
    <property type="component" value="Unassembled WGS sequence"/>
</dbReference>
<feature type="non-terminal residue" evidence="1">
    <location>
        <position position="52"/>
    </location>
</feature>
<reference evidence="1 2" key="1">
    <citation type="journal article" date="2020" name="IScience">
        <title>Genome Sequencing of the Endangered Kingdonia uniflora (Circaeasteraceae, Ranunculales) Reveals Potential Mechanisms of Evolutionary Specialization.</title>
        <authorList>
            <person name="Sun Y."/>
            <person name="Deng T."/>
            <person name="Zhang A."/>
            <person name="Moore M.J."/>
            <person name="Landis J.B."/>
            <person name="Lin N."/>
            <person name="Zhang H."/>
            <person name="Zhang X."/>
            <person name="Huang J."/>
            <person name="Zhang X."/>
            <person name="Sun H."/>
            <person name="Wang H."/>
        </authorList>
    </citation>
    <scope>NUCLEOTIDE SEQUENCE [LARGE SCALE GENOMIC DNA]</scope>
    <source>
        <strain evidence="1">TB1705</strain>
        <tissue evidence="1">Leaf</tissue>
    </source>
</reference>